<dbReference type="AlphaFoldDB" id="A0A9Q0N9D8"/>
<comment type="caution">
    <text evidence="1">The sequence shown here is derived from an EMBL/GenBank/DDBJ whole genome shotgun (WGS) entry which is preliminary data.</text>
</comment>
<name>A0A9Q0N9D8_9DIPT</name>
<dbReference type="EMBL" id="WJQU01000001">
    <property type="protein sequence ID" value="KAJ6645426.1"/>
    <property type="molecule type" value="Genomic_DNA"/>
</dbReference>
<organism evidence="1 2">
    <name type="scientific">Pseudolycoriella hygida</name>
    <dbReference type="NCBI Taxonomy" id="35572"/>
    <lineage>
        <taxon>Eukaryota</taxon>
        <taxon>Metazoa</taxon>
        <taxon>Ecdysozoa</taxon>
        <taxon>Arthropoda</taxon>
        <taxon>Hexapoda</taxon>
        <taxon>Insecta</taxon>
        <taxon>Pterygota</taxon>
        <taxon>Neoptera</taxon>
        <taxon>Endopterygota</taxon>
        <taxon>Diptera</taxon>
        <taxon>Nematocera</taxon>
        <taxon>Sciaroidea</taxon>
        <taxon>Sciaridae</taxon>
        <taxon>Pseudolycoriella</taxon>
    </lineage>
</organism>
<evidence type="ECO:0000313" key="2">
    <source>
        <dbReference type="Proteomes" id="UP001151699"/>
    </source>
</evidence>
<sequence length="86" mass="10726">MLEKWKNYYQTLQNYQWKILEKTMFGYLNFQKRCMIKRDVINMVMEKRRLRGKLNSKMVESKKVTHRFLNDRNIPHENILKIFAQK</sequence>
<keyword evidence="2" id="KW-1185">Reference proteome</keyword>
<proteinExistence type="predicted"/>
<protein>
    <submittedName>
        <fullName evidence="1">Uncharacterized protein</fullName>
    </submittedName>
</protein>
<evidence type="ECO:0000313" key="1">
    <source>
        <dbReference type="EMBL" id="KAJ6645426.1"/>
    </source>
</evidence>
<gene>
    <name evidence="1" type="ORF">Bhyg_00632</name>
</gene>
<accession>A0A9Q0N9D8</accession>
<reference evidence="1" key="1">
    <citation type="submission" date="2022-07" db="EMBL/GenBank/DDBJ databases">
        <authorList>
            <person name="Trinca V."/>
            <person name="Uliana J.V.C."/>
            <person name="Torres T.T."/>
            <person name="Ward R.J."/>
            <person name="Monesi N."/>
        </authorList>
    </citation>
    <scope>NUCLEOTIDE SEQUENCE</scope>
    <source>
        <strain evidence="1">HSMRA1968</strain>
        <tissue evidence="1">Whole embryos</tissue>
    </source>
</reference>
<dbReference type="Proteomes" id="UP001151699">
    <property type="component" value="Chromosome A"/>
</dbReference>